<protein>
    <recommendedName>
        <fullName evidence="3">CDK5RAP3-like protein</fullName>
    </recommendedName>
</protein>
<evidence type="ECO:0000313" key="2">
    <source>
        <dbReference type="EnsemblPlants" id="EMT15329"/>
    </source>
</evidence>
<comment type="similarity">
    <text evidence="1">Belongs to the CDK5RAP3 family.</text>
</comment>
<dbReference type="GO" id="GO:0007346">
    <property type="term" value="P:regulation of mitotic cell cycle"/>
    <property type="evidence" value="ECO:0007669"/>
    <property type="project" value="TreeGrafter"/>
</dbReference>
<evidence type="ECO:0008006" key="3">
    <source>
        <dbReference type="Google" id="ProtNLM"/>
    </source>
</evidence>
<name>N1R385_AEGTA</name>
<sequence>MMPCHRGNRRCTIGYFCFLRNFVNGMRIFRAQKQKHESRNNIHQHLLSPARYARFQIDNICRQSILLALGLSRRDCPQRIINDSIEQGIDLGPDVGLVVLEAARGGALVPPQQRRHALEREPRVHPPRVGWVPPRGLVADERAQEHHVLAQRLQLLVDHRLRHVAVCTHAARIRFWISQQGSCLIIRYLGKGMGRLPGHQFMLSSPSSRKAPAGVPPPPRCRSADPVAVMRDPAEIRSLPIDIAFARLQEWLVDRKRVPQDWRKRPAAIPARLAAAFSSLPRDLHPYLQTLELEEIGYLEAKKIYSILLESNTDSRNIFGRLTGSAGEWESIVKAYEKDHVFLGEAAQIMVQNVNYDIPYQRKQMQKTQQQLAELDRREADIKRLAALSATRYAEACQELGLQGIDVRQELIESAKTLPSTFSKILEVLNSDTVSQAMEYYTTFVRDCHTEDKENYKSVVHNLKQLQANPPSLHVSVCKEVQNSLGTAMDGGEPIDSNVPADDIDWDISVDNNGIDWDIGAVEQPVEESGNGFGSYEIIDANIELADSETYGVGASAYPSADKEGLTCDTSENQICWDISTDNPEESATIENAPTESGQYECLTEERSQLLEKEYRNNIVDDLLEVKSFLILRSAEMRNADTSSLQHQVQAVSPFVLQQYAPERLENMLVEVSSAISLLTNQKTLDLIMILNSKRFLDRLVSTLEEKKHHEVKLREGLGDLSVKRMELQNALSSSWPKQEAAITKTRELKKHSEATLSSMFDSRPVHIIGEINNLLSSSVSQLAG</sequence>
<dbReference type="PANTHER" id="PTHR14894:SF0">
    <property type="entry name" value="CDK5 REGULATORY SUBUNIT-ASSOCIATED PROTEIN 3"/>
    <property type="match status" value="1"/>
</dbReference>
<dbReference type="GO" id="GO:0012505">
    <property type="term" value="C:endomembrane system"/>
    <property type="evidence" value="ECO:0007669"/>
    <property type="project" value="TreeGrafter"/>
</dbReference>
<dbReference type="AlphaFoldDB" id="N1R385"/>
<proteinExistence type="inferred from homology"/>
<dbReference type="Pfam" id="PF05600">
    <property type="entry name" value="CDK5RAP3"/>
    <property type="match status" value="1"/>
</dbReference>
<dbReference type="InterPro" id="IPR008491">
    <property type="entry name" value="CDK5RAP3"/>
</dbReference>
<dbReference type="PANTHER" id="PTHR14894">
    <property type="entry name" value="CDK5 REGULATORY SUBUNIT-ASSOCIATED PROTEIN 3"/>
    <property type="match status" value="1"/>
</dbReference>
<organism evidence="2">
    <name type="scientific">Aegilops tauschii</name>
    <name type="common">Tausch's goatgrass</name>
    <name type="synonym">Aegilops squarrosa</name>
    <dbReference type="NCBI Taxonomy" id="37682"/>
    <lineage>
        <taxon>Eukaryota</taxon>
        <taxon>Viridiplantae</taxon>
        <taxon>Streptophyta</taxon>
        <taxon>Embryophyta</taxon>
        <taxon>Tracheophyta</taxon>
        <taxon>Spermatophyta</taxon>
        <taxon>Magnoliopsida</taxon>
        <taxon>Liliopsida</taxon>
        <taxon>Poales</taxon>
        <taxon>Poaceae</taxon>
        <taxon>BOP clade</taxon>
        <taxon>Pooideae</taxon>
        <taxon>Triticodae</taxon>
        <taxon>Triticeae</taxon>
        <taxon>Triticinae</taxon>
        <taxon>Aegilops</taxon>
    </lineage>
</organism>
<evidence type="ECO:0000256" key="1">
    <source>
        <dbReference type="ARBA" id="ARBA00007478"/>
    </source>
</evidence>
<dbReference type="EnsemblPlants" id="EMT15329">
    <property type="protein sequence ID" value="EMT15329"/>
    <property type="gene ID" value="F775_28381"/>
</dbReference>
<reference evidence="2" key="1">
    <citation type="submission" date="2015-06" db="UniProtKB">
        <authorList>
            <consortium name="EnsemblPlants"/>
        </authorList>
    </citation>
    <scope>IDENTIFICATION</scope>
</reference>
<accession>N1R385</accession>